<dbReference type="Proteomes" id="UP001257060">
    <property type="component" value="Unassembled WGS sequence"/>
</dbReference>
<dbReference type="InterPro" id="IPR003593">
    <property type="entry name" value="AAA+_ATPase"/>
</dbReference>
<dbReference type="SMART" id="SM00382">
    <property type="entry name" value="AAA"/>
    <property type="match status" value="1"/>
</dbReference>
<evidence type="ECO:0000313" key="7">
    <source>
        <dbReference type="Proteomes" id="UP001257060"/>
    </source>
</evidence>
<evidence type="ECO:0000313" key="6">
    <source>
        <dbReference type="EMBL" id="MDS0300997.1"/>
    </source>
</evidence>
<dbReference type="PANTHER" id="PTHR42711:SF5">
    <property type="entry name" value="ABC TRANSPORTER ATP-BINDING PROTEIN NATA"/>
    <property type="match status" value="1"/>
</dbReference>
<reference evidence="6 7" key="1">
    <citation type="submission" date="2022-06" db="EMBL/GenBank/DDBJ databases">
        <title>Halogeometricum sp. a new haloarchaeum isolate from saline soil.</title>
        <authorList>
            <person name="Strakova D."/>
            <person name="Galisteo C."/>
            <person name="Sanchez-Porro C."/>
            <person name="Ventosa A."/>
        </authorList>
    </citation>
    <scope>NUCLEOTIDE SEQUENCE [LARGE SCALE GENOMIC DNA]</scope>
    <source>
        <strain evidence="6 7">S1BR25-6</strain>
    </source>
</reference>
<accession>A0ABU2GJK4</accession>
<keyword evidence="4 6" id="KW-0067">ATP-binding</keyword>
<dbReference type="Gene3D" id="3.40.50.300">
    <property type="entry name" value="P-loop containing nucleotide triphosphate hydrolases"/>
    <property type="match status" value="1"/>
</dbReference>
<proteinExistence type="inferred from homology"/>
<organism evidence="6 7">
    <name type="scientific">Halogeometricum salsisoli</name>
    <dbReference type="NCBI Taxonomy" id="2950536"/>
    <lineage>
        <taxon>Archaea</taxon>
        <taxon>Methanobacteriati</taxon>
        <taxon>Methanobacteriota</taxon>
        <taxon>Stenosarchaea group</taxon>
        <taxon>Halobacteria</taxon>
        <taxon>Halobacteriales</taxon>
        <taxon>Haloferacaceae</taxon>
        <taxon>Halogeometricum</taxon>
    </lineage>
</organism>
<dbReference type="Pfam" id="PF00005">
    <property type="entry name" value="ABC_tran"/>
    <property type="match status" value="1"/>
</dbReference>
<dbReference type="SUPFAM" id="SSF52540">
    <property type="entry name" value="P-loop containing nucleoside triphosphate hydrolases"/>
    <property type="match status" value="1"/>
</dbReference>
<dbReference type="PROSITE" id="PS50893">
    <property type="entry name" value="ABC_TRANSPORTER_2"/>
    <property type="match status" value="1"/>
</dbReference>
<evidence type="ECO:0000256" key="1">
    <source>
        <dbReference type="ARBA" id="ARBA00005417"/>
    </source>
</evidence>
<dbReference type="InterPro" id="IPR027417">
    <property type="entry name" value="P-loop_NTPase"/>
</dbReference>
<keyword evidence="7" id="KW-1185">Reference proteome</keyword>
<name>A0ABU2GJK4_9EURY</name>
<evidence type="ECO:0000256" key="3">
    <source>
        <dbReference type="ARBA" id="ARBA00022741"/>
    </source>
</evidence>
<evidence type="ECO:0000256" key="2">
    <source>
        <dbReference type="ARBA" id="ARBA00022448"/>
    </source>
</evidence>
<dbReference type="GO" id="GO:0005524">
    <property type="term" value="F:ATP binding"/>
    <property type="evidence" value="ECO:0007669"/>
    <property type="project" value="UniProtKB-KW"/>
</dbReference>
<evidence type="ECO:0000256" key="4">
    <source>
        <dbReference type="ARBA" id="ARBA00022840"/>
    </source>
</evidence>
<sequence length="323" mass="36061">MKVRAAMGAIEVDELTKDYGDVLGIDSLSFTVEDGEVFGFLGPNGAGKTTAIRTLLGFQSPTGGSARVLGRDITDERELVKARREIGYLPAEPVFDEGATGRRMLSYYGDLRGDERSDELLERFTPPLDRKIGSYSRGNKQMLAIVLAFMHDPELIIMDEPTSGLDPLKQDRFIEFLAEEHRRGKTVFFSSHILSEVQKICERVGIIRAGRLVELEDIETLLSRSGKFVRVRVAERVDPEEFAVPGVHDLNFGADRTETVSSGRSDSGATITFTYTGEYNDLLARLSEYDVQDIEIEEAPLEEVFMRFYGETQTHRGSSENDA</sequence>
<dbReference type="InterPro" id="IPR003439">
    <property type="entry name" value="ABC_transporter-like_ATP-bd"/>
</dbReference>
<comment type="caution">
    <text evidence="6">The sequence shown here is derived from an EMBL/GenBank/DDBJ whole genome shotgun (WGS) entry which is preliminary data.</text>
</comment>
<evidence type="ECO:0000259" key="5">
    <source>
        <dbReference type="PROSITE" id="PS50893"/>
    </source>
</evidence>
<feature type="domain" description="ABC transporter" evidence="5">
    <location>
        <begin position="10"/>
        <end position="234"/>
    </location>
</feature>
<dbReference type="CDD" id="cd03230">
    <property type="entry name" value="ABC_DR_subfamily_A"/>
    <property type="match status" value="1"/>
</dbReference>
<keyword evidence="3" id="KW-0547">Nucleotide-binding</keyword>
<comment type="similarity">
    <text evidence="1">Belongs to the ABC transporter superfamily.</text>
</comment>
<keyword evidence="2" id="KW-0813">Transport</keyword>
<gene>
    <name evidence="6" type="ORF">NDI76_19830</name>
</gene>
<dbReference type="PANTHER" id="PTHR42711">
    <property type="entry name" value="ABC TRANSPORTER ATP-BINDING PROTEIN"/>
    <property type="match status" value="1"/>
</dbReference>
<protein>
    <submittedName>
        <fullName evidence="6">ABC transporter ATP-binding protein</fullName>
    </submittedName>
</protein>
<dbReference type="EMBL" id="JAMQOP010000005">
    <property type="protein sequence ID" value="MDS0300997.1"/>
    <property type="molecule type" value="Genomic_DNA"/>
</dbReference>
<dbReference type="InterPro" id="IPR050763">
    <property type="entry name" value="ABC_transporter_ATP-binding"/>
</dbReference>